<evidence type="ECO:0008006" key="5">
    <source>
        <dbReference type="Google" id="ProtNLM"/>
    </source>
</evidence>
<keyword evidence="2" id="KW-0812">Transmembrane</keyword>
<feature type="region of interest" description="Disordered" evidence="1">
    <location>
        <begin position="1"/>
        <end position="24"/>
    </location>
</feature>
<keyword evidence="2" id="KW-0472">Membrane</keyword>
<evidence type="ECO:0000313" key="4">
    <source>
        <dbReference type="Proteomes" id="UP000177718"/>
    </source>
</evidence>
<feature type="transmembrane region" description="Helical" evidence="2">
    <location>
        <begin position="54"/>
        <end position="75"/>
    </location>
</feature>
<sequence>MDKKETPPQDSEQLGTNEVKPAPPVLENDPLIKTKLIDQLKKPWFKTFTKKQKILFGLGTTVAIVVTYLLVFPTFNSSGSPILSISNNILQKFTPDPKIDWPNNKFGIYSYRDHTSIEYGAELVNSSGGDWGWILFPMNIKETDQVNWNSTFKLLSEKHLIPIIQIVLDPGTTPNDKDINSIATFLDKLEWPTKQRFISAFNEVNAAEYWGNKIDPEGHAQVLDKLISTFKGKSKNFFITNGAFNASARTGKVKTDLGVQTEYLDMRDFLTRMEAKVPGIFKKLDGWAAHTYPHPFYKGKATDTSIEGESEDEKGRNTMSSYKWELNFLKEKFGVELPVFITETGWPHREGTKVRSEWLDQFTVASYYKSVFNDIYLPDERVIAVTPFGIQINTLDNFSFVSKSGKKFPQFETIKNLPKTKGQPPLK</sequence>
<evidence type="ECO:0000313" key="3">
    <source>
        <dbReference type="EMBL" id="OGY31076.1"/>
    </source>
</evidence>
<dbReference type="EMBL" id="MHDB01000038">
    <property type="protein sequence ID" value="OGY31076.1"/>
    <property type="molecule type" value="Genomic_DNA"/>
</dbReference>
<dbReference type="InterPro" id="IPR017853">
    <property type="entry name" value="GH"/>
</dbReference>
<evidence type="ECO:0000256" key="2">
    <source>
        <dbReference type="SAM" id="Phobius"/>
    </source>
</evidence>
<protein>
    <recommendedName>
        <fullName evidence="5">Asl1-like glycosyl hydrolase catalytic domain-containing protein</fullName>
    </recommendedName>
</protein>
<dbReference type="SUPFAM" id="SSF51445">
    <property type="entry name" value="(Trans)glycosidases"/>
    <property type="match status" value="1"/>
</dbReference>
<reference evidence="3 4" key="1">
    <citation type="journal article" date="2016" name="Nat. Commun.">
        <title>Thousands of microbial genomes shed light on interconnected biogeochemical processes in an aquifer system.</title>
        <authorList>
            <person name="Anantharaman K."/>
            <person name="Brown C.T."/>
            <person name="Hug L.A."/>
            <person name="Sharon I."/>
            <person name="Castelle C.J."/>
            <person name="Probst A.J."/>
            <person name="Thomas B.C."/>
            <person name="Singh A."/>
            <person name="Wilkins M.J."/>
            <person name="Karaoz U."/>
            <person name="Brodie E.L."/>
            <person name="Williams K.H."/>
            <person name="Hubbard S.S."/>
            <person name="Banfield J.F."/>
        </authorList>
    </citation>
    <scope>NUCLEOTIDE SEQUENCE [LARGE SCALE GENOMIC DNA]</scope>
</reference>
<name>A0A1G1WTK6_9BACT</name>
<proteinExistence type="predicted"/>
<dbReference type="AlphaFoldDB" id="A0A1G1WTK6"/>
<dbReference type="STRING" id="1802605.A3A61_03465"/>
<dbReference type="Gene3D" id="3.20.20.80">
    <property type="entry name" value="Glycosidases"/>
    <property type="match status" value="1"/>
</dbReference>
<evidence type="ECO:0000256" key="1">
    <source>
        <dbReference type="SAM" id="MobiDB-lite"/>
    </source>
</evidence>
<gene>
    <name evidence="3" type="ORF">A3A61_03465</name>
</gene>
<dbReference type="Proteomes" id="UP000177718">
    <property type="component" value="Unassembled WGS sequence"/>
</dbReference>
<organism evidence="3 4">
    <name type="scientific">Candidatus Woykebacteria bacterium RIFCSPLOWO2_01_FULL_43_14</name>
    <dbReference type="NCBI Taxonomy" id="1802605"/>
    <lineage>
        <taxon>Bacteria</taxon>
        <taxon>Candidatus Woykeibacteriota</taxon>
    </lineage>
</organism>
<accession>A0A1G1WTK6</accession>
<comment type="caution">
    <text evidence="3">The sequence shown here is derived from an EMBL/GenBank/DDBJ whole genome shotgun (WGS) entry which is preliminary data.</text>
</comment>
<keyword evidence="2" id="KW-1133">Transmembrane helix</keyword>